<dbReference type="Pfam" id="PF08146">
    <property type="entry name" value="BP28CT"/>
    <property type="match status" value="1"/>
</dbReference>
<dbReference type="GO" id="GO:0030688">
    <property type="term" value="C:preribosome, small subunit precursor"/>
    <property type="evidence" value="ECO:0007669"/>
    <property type="project" value="EnsemblFungi"/>
</dbReference>
<dbReference type="InterPro" id="IPR012954">
    <property type="entry name" value="BP28_C_dom"/>
</dbReference>
<keyword evidence="5 9" id="KW-0698">rRNA processing</keyword>
<name>J7R1D0_HUIN7</name>
<dbReference type="Pfam" id="PF23243">
    <property type="entry name" value="HEAT_HEATR1"/>
    <property type="match status" value="1"/>
</dbReference>
<dbReference type="KEGG" id="kng:KNAG_0B01640"/>
<dbReference type="Proteomes" id="UP000006310">
    <property type="component" value="Chromosome 2"/>
</dbReference>
<comment type="function">
    <text evidence="9">Involved in nucleolar processing of pre-18S ribosomal RNA.</text>
</comment>
<dbReference type="PROSITE" id="PS50077">
    <property type="entry name" value="HEAT_REPEAT"/>
    <property type="match status" value="1"/>
</dbReference>
<dbReference type="GO" id="GO:0045943">
    <property type="term" value="P:positive regulation of transcription by RNA polymerase I"/>
    <property type="evidence" value="ECO:0007669"/>
    <property type="project" value="EnsemblFungi"/>
</dbReference>
<comment type="similarity">
    <text evidence="2 9">Belongs to the HEATR1/UTP10 family.</text>
</comment>
<evidence type="ECO:0000256" key="9">
    <source>
        <dbReference type="RuleBase" id="RU367065"/>
    </source>
</evidence>
<dbReference type="GO" id="GO:0030686">
    <property type="term" value="C:90S preribosome"/>
    <property type="evidence" value="ECO:0007669"/>
    <property type="project" value="EnsemblFungi"/>
</dbReference>
<dbReference type="InterPro" id="IPR016024">
    <property type="entry name" value="ARM-type_fold"/>
</dbReference>
<evidence type="ECO:0000256" key="6">
    <source>
        <dbReference type="ARBA" id="ARBA00023242"/>
    </source>
</evidence>
<dbReference type="SMART" id="SM01036">
    <property type="entry name" value="BP28CT"/>
    <property type="match status" value="1"/>
</dbReference>
<dbReference type="Pfam" id="PF12397">
    <property type="entry name" value="U3snoRNP10"/>
    <property type="match status" value="1"/>
</dbReference>
<dbReference type="GO" id="GO:0034455">
    <property type="term" value="C:t-UTP complex"/>
    <property type="evidence" value="ECO:0007669"/>
    <property type="project" value="EnsemblFungi"/>
</dbReference>
<evidence type="ECO:0000256" key="8">
    <source>
        <dbReference type="PROSITE-ProRule" id="PRU00103"/>
    </source>
</evidence>
<reference evidence="11 12" key="1">
    <citation type="journal article" date="2011" name="Proc. Natl. Acad. Sci. U.S.A.">
        <title>Evolutionary erosion of yeast sex chromosomes by mating-type switching accidents.</title>
        <authorList>
            <person name="Gordon J.L."/>
            <person name="Armisen D."/>
            <person name="Proux-Wera E."/>
            <person name="Oheigeartaigh S.S."/>
            <person name="Byrne K.P."/>
            <person name="Wolfe K.H."/>
        </authorList>
    </citation>
    <scope>NUCLEOTIDE SEQUENCE [LARGE SCALE GENOMIC DNA]</scope>
    <source>
        <strain evidence="12">ATCC MYA-139 / BCRC 22969 / CBS 8797 / CCRC 22969 / KCTC 17520 / NBRC 10181 / NCYC 3082</strain>
    </source>
</reference>
<dbReference type="InterPro" id="IPR022125">
    <property type="entry name" value="U3snoRNP10_N"/>
</dbReference>
<dbReference type="FunFam" id="1.25.10.10:FF:000530">
    <property type="entry name" value="UTP10p Nucleolar protein"/>
    <property type="match status" value="1"/>
</dbReference>
<dbReference type="OrthoDB" id="31183at2759"/>
<keyword evidence="6 9" id="KW-0539">Nucleus</keyword>
<comment type="subcellular location">
    <subcellularLocation>
        <location evidence="1 9">Nucleus</location>
        <location evidence="1 9">Nucleolus</location>
    </subcellularLocation>
</comment>
<reference evidence="12" key="2">
    <citation type="submission" date="2012-08" db="EMBL/GenBank/DDBJ databases">
        <title>Genome sequence of Kazachstania naganishii.</title>
        <authorList>
            <person name="Gordon J.L."/>
            <person name="Armisen D."/>
            <person name="Proux-Wera E."/>
            <person name="OhEigeartaigh S.S."/>
            <person name="Byrne K.P."/>
            <person name="Wolfe K.H."/>
        </authorList>
    </citation>
    <scope>NUCLEOTIDE SEQUENCE [LARGE SCALE GENOMIC DNA]</scope>
    <source>
        <strain evidence="12">ATCC MYA-139 / BCRC 22969 / CBS 8797 / CCRC 22969 / KCTC 17520 / NBRC 10181 / NCYC 3082</strain>
    </source>
</reference>
<dbReference type="HOGENOM" id="CLU_001128_3_1_1"/>
<dbReference type="InterPro" id="IPR021133">
    <property type="entry name" value="HEAT_type_2"/>
</dbReference>
<evidence type="ECO:0000259" key="10">
    <source>
        <dbReference type="SMART" id="SM01036"/>
    </source>
</evidence>
<protein>
    <recommendedName>
        <fullName evidence="3 9">U3 small nucleolar RNA-associated protein 10</fullName>
    </recommendedName>
</protein>
<sequence length="1762" mass="198506">MSSLSDQLAQIAANNSTVALDRKRRQKLHSASLIYNSKTAATQDYDTVFDNAIIALDSLIELDSRFELFKKTLFSETSINIDRNVQTEEENNSLNKAINGYLLLASSMWHLTPTLHATEWLVRKFQIHILNAEMLLLTTLNYYQTPAFKRILNIIKLPHLFAPLSTYTKGDKIPTNLTIVKLFNDLDFLKLYVNHMSGCINQTTTYTNQLLFTTCCVINVIAANSTNEPKLNLLVPLLLELAAKLLSADSVDCQIAAHTILVVFATALPLSKTLILAATETILANLETESAKKSALIAICKLFQTLNGQGNIDQLPAKLYQLFDKRFSFGFLNKFLMEEDVACDKFITSYVRAIARYDHSKLSLIVKLLKISHLENYELRAVIIDSIHLSELLEDKSQLIELFEYFISINEKLVTSCLKALSVSPEIFEIRLTTSLFSSHNMTSQTVTDLEAESIVGKNNDIPDFKTFIDKNSKTVYTKATSLLSESDEIFNKLLSLFTEAVGKKYSAGQFLNVFFTTLEARITFLLRVIVSPAAPIAVRHIASSNISKSLNNIDKESNLFTLVPCLIVALSDVSKNVRIGVKKILSQIAKRPFTKHYFFSKKIYGEKTSLPLLAPKDGETWLKNFLENYIVDNYDLSRFFIPKKNDKIYLLFWANNALTIPLPYGKIFLLRALNKSTSSPSSYSQLFEGFISIYLNERDHWETGCKLNKTSFYEFEKSIVNLISLKEKNQFMIEFIIKSLNSEYEQLSNLVAEKVLSVFDSLKTSFQLQIAQSIIDTTAASEQSYDSVATLQSLPINTDVLNAILKQNKINMDTDVSDIPKRRRRTSSANKSAFQKEEVSLLAEAHIRKITIILETLDKRFVKATPELLYSLFSLLADLEALDQAGGLPVLYAQETLASCMLNIIESLKKEGCDSLKNIRSDILVSAIRNSPSPQLQNKLLLVVGALASLSPETILHSIMPIFTFMGAHSIRQDDAFTIRVVEKTILTVVPALLNNKEVSSNDEAEFLLMSFTTALQHVPKHRRVQLFFVLIKALGSATAIGPFFFLVAHQYTHCVEIFKLGEAKSIIEFSKSLLSRFSVSEQLHGVTHYFTLLDQLLSGFHNDEKKILLQSDTLFSNGILNKNSSELFTFIQQAFNFIDKILQDNDSDYYHSNGSLKMRIYSCLLDNTESKETGFKVREDFAGVLESVLTFINDSNNYFKSDKERNVIISVDQKTEIRKSLFSLMNNTLKMLPINDFVESTLPLLTKSSNKDIKYHIALVIGTKFESETQSVAPSASLVIKILLERISAELEYVNVAQVMLNTMSSMIARFGSRLDSTLVTKALALTTKNLQSEKTEIKISSLTLISNAIQILGVKSIAFYPKVVPVTINIFKQSQSKEKDSLTSPLQLSIILLFANLVKSIPSFLVSNLGDILSIIFFANEVEVQTRLAVLQLIIKNVESREVLKVLAKSWTTTVADSADSVAISLYLSALEGTTEELDKRSATSQSPVFFKLLLSLFEYRSTTSFDNNTVSRIEATVYQISNAYVLKMNDKVFRPSFVLLVKWAFDGEGVGNASMDKSDRLIAFFKFFNKLQENLKGIITSYFTYLLEPTTELLKSFIKKDITNVNLHRLILNSLISSFKYDRDEYWKSTSRFELICETLVDQLKVIENVIGKYLAKAISSLAVNNSGAEEHNQIMNKALSNHMKATCSSREKLWAVRSLKLIYSKVGESWLTLLPQLVPTIAELLEDDDEEVEREVRTGLVTVVENVLGEPFDKYLD</sequence>
<evidence type="ECO:0000256" key="4">
    <source>
        <dbReference type="ARBA" id="ARBA00022517"/>
    </source>
</evidence>
<dbReference type="GO" id="GO:0034511">
    <property type="term" value="F:U3 snoRNA binding"/>
    <property type="evidence" value="ECO:0007669"/>
    <property type="project" value="EnsemblFungi"/>
</dbReference>
<evidence type="ECO:0000256" key="2">
    <source>
        <dbReference type="ARBA" id="ARBA00010559"/>
    </source>
</evidence>
<keyword evidence="4 9" id="KW-0690">Ribosome biogenesis</keyword>
<keyword evidence="12" id="KW-1185">Reference proteome</keyword>
<dbReference type="PANTHER" id="PTHR13457:SF1">
    <property type="entry name" value="HEAT REPEAT-CONTAINING PROTEIN 1"/>
    <property type="match status" value="1"/>
</dbReference>
<keyword evidence="7 9" id="KW-0687">Ribonucleoprotein</keyword>
<dbReference type="SUPFAM" id="SSF48371">
    <property type="entry name" value="ARM repeat"/>
    <property type="match status" value="2"/>
</dbReference>
<evidence type="ECO:0000256" key="3">
    <source>
        <dbReference type="ARBA" id="ARBA00015399"/>
    </source>
</evidence>
<dbReference type="InterPro" id="IPR056473">
    <property type="entry name" value="HEAT_Utp10/HEAT1"/>
</dbReference>
<dbReference type="STRING" id="1071383.J7R1D0"/>
<evidence type="ECO:0000313" key="11">
    <source>
        <dbReference type="EMBL" id="CCK68610.1"/>
    </source>
</evidence>
<dbReference type="GO" id="GO:0033553">
    <property type="term" value="C:rDNA heterochromatin"/>
    <property type="evidence" value="ECO:0007669"/>
    <property type="project" value="EnsemblFungi"/>
</dbReference>
<accession>J7R1D0</accession>
<organism evidence="11 12">
    <name type="scientific">Huiozyma naganishii (strain ATCC MYA-139 / BCRC 22969 / CBS 8797 / KCTC 17520 / NBRC 10181 / NCYC 3082 / Yp74L-3)</name>
    <name type="common">Yeast</name>
    <name type="synonym">Kazachstania naganishii</name>
    <dbReference type="NCBI Taxonomy" id="1071383"/>
    <lineage>
        <taxon>Eukaryota</taxon>
        <taxon>Fungi</taxon>
        <taxon>Dikarya</taxon>
        <taxon>Ascomycota</taxon>
        <taxon>Saccharomycotina</taxon>
        <taxon>Saccharomycetes</taxon>
        <taxon>Saccharomycetales</taxon>
        <taxon>Saccharomycetaceae</taxon>
        <taxon>Huiozyma</taxon>
    </lineage>
</organism>
<dbReference type="GO" id="GO:0032040">
    <property type="term" value="C:small-subunit processome"/>
    <property type="evidence" value="ECO:0007669"/>
    <property type="project" value="EnsemblFungi"/>
</dbReference>
<dbReference type="GO" id="GO:0000480">
    <property type="term" value="P:endonucleolytic cleavage in 5'-ETS of tricistronic rRNA transcript (SSU-rRNA, 5.8S rRNA, LSU-rRNA)"/>
    <property type="evidence" value="ECO:0007669"/>
    <property type="project" value="EnsemblFungi"/>
</dbReference>
<dbReference type="EMBL" id="HE978315">
    <property type="protein sequence ID" value="CCK68610.1"/>
    <property type="molecule type" value="Genomic_DNA"/>
</dbReference>
<dbReference type="GO" id="GO:0000447">
    <property type="term" value="P:endonucleolytic cleavage in ITS1 to separate SSU-rRNA from 5.8S rRNA and LSU-rRNA from tricistronic rRNA transcript (SSU-rRNA, 5.8S rRNA, LSU-rRNA)"/>
    <property type="evidence" value="ECO:0007669"/>
    <property type="project" value="EnsemblFungi"/>
</dbReference>
<dbReference type="eggNOG" id="KOG1837">
    <property type="taxonomic scope" value="Eukaryota"/>
</dbReference>
<proteinExistence type="inferred from homology"/>
<dbReference type="OMA" id="GEPFDRY"/>
<dbReference type="GeneID" id="34524260"/>
<feature type="domain" description="BP28 C-terminal" evidence="10">
    <location>
        <begin position="1483"/>
        <end position="1630"/>
    </location>
</feature>
<evidence type="ECO:0000256" key="7">
    <source>
        <dbReference type="ARBA" id="ARBA00023274"/>
    </source>
</evidence>
<dbReference type="PANTHER" id="PTHR13457">
    <property type="entry name" value="BAP28"/>
    <property type="match status" value="1"/>
</dbReference>
<dbReference type="RefSeq" id="XP_022462856.1">
    <property type="nucleotide sequence ID" value="XM_022611448.1"/>
</dbReference>
<evidence type="ECO:0000256" key="5">
    <source>
        <dbReference type="ARBA" id="ARBA00022552"/>
    </source>
</evidence>
<feature type="repeat" description="HEAT" evidence="8">
    <location>
        <begin position="1722"/>
        <end position="1760"/>
    </location>
</feature>
<evidence type="ECO:0000256" key="1">
    <source>
        <dbReference type="ARBA" id="ARBA00004604"/>
    </source>
</evidence>
<dbReference type="GO" id="GO:0000472">
    <property type="term" value="P:endonucleolytic cleavage to generate mature 5'-end of SSU-rRNA from (SSU-rRNA, 5.8S rRNA, LSU-rRNA)"/>
    <property type="evidence" value="ECO:0007669"/>
    <property type="project" value="EnsemblFungi"/>
</dbReference>
<dbReference type="InterPro" id="IPR040191">
    <property type="entry name" value="UTP10"/>
</dbReference>
<gene>
    <name evidence="11" type="primary">KNAG0B01640</name>
    <name evidence="11" type="ordered locus">KNAG_0B01640</name>
</gene>
<evidence type="ECO:0000313" key="12">
    <source>
        <dbReference type="Proteomes" id="UP000006310"/>
    </source>
</evidence>
<comment type="subunit">
    <text evidence="9">Component of the ribosomal small subunit (SSU) processome.</text>
</comment>